<reference evidence="2 3" key="1">
    <citation type="submission" date="2010-05" db="EMBL/GenBank/DDBJ databases">
        <title>The Genome Sequence of Thecamonas trahens ATCC 50062.</title>
        <authorList>
            <consortium name="The Broad Institute Genome Sequencing Platform"/>
            <person name="Russ C."/>
            <person name="Cuomo C."/>
            <person name="Shea T."/>
            <person name="Young S.K."/>
            <person name="Zeng Q."/>
            <person name="Koehrsen M."/>
            <person name="Haas B."/>
            <person name="Borodovsky M."/>
            <person name="Guigo R."/>
            <person name="Alvarado L."/>
            <person name="Berlin A."/>
            <person name="Bochicchio J."/>
            <person name="Borenstein D."/>
            <person name="Chapman S."/>
            <person name="Chen Z."/>
            <person name="Freedman E."/>
            <person name="Gellesch M."/>
            <person name="Goldberg J."/>
            <person name="Griggs A."/>
            <person name="Gujja S."/>
            <person name="Heilman E."/>
            <person name="Heiman D."/>
            <person name="Hepburn T."/>
            <person name="Howarth C."/>
            <person name="Jen D."/>
            <person name="Larson L."/>
            <person name="Mehta T."/>
            <person name="Park D."/>
            <person name="Pearson M."/>
            <person name="Roberts A."/>
            <person name="Saif S."/>
            <person name="Shenoy N."/>
            <person name="Sisk P."/>
            <person name="Stolte C."/>
            <person name="Sykes S."/>
            <person name="Thomson T."/>
            <person name="Walk T."/>
            <person name="White J."/>
            <person name="Yandava C."/>
            <person name="Burger G."/>
            <person name="Gray M.W."/>
            <person name="Holland P.W.H."/>
            <person name="King N."/>
            <person name="Lang F.B.F."/>
            <person name="Roger A.J."/>
            <person name="Ruiz-Trillo I."/>
            <person name="Lander E."/>
            <person name="Nusbaum C."/>
        </authorList>
    </citation>
    <scope>NUCLEOTIDE SEQUENCE [LARGE SCALE GENOMIC DNA]</scope>
    <source>
        <strain evidence="2 3">ATCC 50062</strain>
    </source>
</reference>
<dbReference type="GeneID" id="25570017"/>
<feature type="compositionally biased region" description="Basic residues" evidence="1">
    <location>
        <begin position="1"/>
        <end position="10"/>
    </location>
</feature>
<dbReference type="AlphaFoldDB" id="A0A0L0DK43"/>
<evidence type="ECO:0000313" key="3">
    <source>
        <dbReference type="Proteomes" id="UP000054408"/>
    </source>
</evidence>
<organism evidence="2 3">
    <name type="scientific">Thecamonas trahens ATCC 50062</name>
    <dbReference type="NCBI Taxonomy" id="461836"/>
    <lineage>
        <taxon>Eukaryota</taxon>
        <taxon>Apusozoa</taxon>
        <taxon>Apusomonadida</taxon>
        <taxon>Apusomonadidae</taxon>
        <taxon>Thecamonas</taxon>
    </lineage>
</organism>
<name>A0A0L0DK43_THETB</name>
<keyword evidence="3" id="KW-1185">Reference proteome</keyword>
<protein>
    <submittedName>
        <fullName evidence="2">Uncharacterized protein</fullName>
    </submittedName>
</protein>
<gene>
    <name evidence="2" type="ORF">AMSG_12102</name>
</gene>
<dbReference type="RefSeq" id="XP_013755903.1">
    <property type="nucleotide sequence ID" value="XM_013900449.1"/>
</dbReference>
<proteinExistence type="predicted"/>
<feature type="compositionally biased region" description="Basic and acidic residues" evidence="1">
    <location>
        <begin position="89"/>
        <end position="103"/>
    </location>
</feature>
<feature type="region of interest" description="Disordered" evidence="1">
    <location>
        <begin position="1"/>
        <end position="53"/>
    </location>
</feature>
<feature type="compositionally biased region" description="Basic residues" evidence="1">
    <location>
        <begin position="104"/>
        <end position="113"/>
    </location>
</feature>
<evidence type="ECO:0000313" key="2">
    <source>
        <dbReference type="EMBL" id="KNC51733.1"/>
    </source>
</evidence>
<accession>A0A0L0DK43</accession>
<sequence>MRSPRRRHRLVAYTSGGRGGAGLAEHQTTGRARRSARRSAKDRGSLAGTCSGKRGGERVLRLARIGAQACGAPAAGGRVSAPSRRRCGFARDREPRAGRCEQWRRRRRRRRSVGTRQGAARGARSIPGESRPTLCPRVGPRRKSQQFAVRPASSGPQRRRGLYRSYALRCGGGGPGVQALRRAPQSRGQRR</sequence>
<feature type="region of interest" description="Disordered" evidence="1">
    <location>
        <begin position="89"/>
        <end position="191"/>
    </location>
</feature>
<dbReference type="EMBL" id="GL349469">
    <property type="protein sequence ID" value="KNC51733.1"/>
    <property type="molecule type" value="Genomic_DNA"/>
</dbReference>
<dbReference type="Proteomes" id="UP000054408">
    <property type="component" value="Unassembled WGS sequence"/>
</dbReference>
<evidence type="ECO:0000256" key="1">
    <source>
        <dbReference type="SAM" id="MobiDB-lite"/>
    </source>
</evidence>